<proteinExistence type="predicted"/>
<dbReference type="PROSITE" id="PS51257">
    <property type="entry name" value="PROKAR_LIPOPROTEIN"/>
    <property type="match status" value="1"/>
</dbReference>
<organism evidence="1 2">
    <name type="scientific">Ohtaekwangia kribbensis</name>
    <dbReference type="NCBI Taxonomy" id="688913"/>
    <lineage>
        <taxon>Bacteria</taxon>
        <taxon>Pseudomonadati</taxon>
        <taxon>Bacteroidota</taxon>
        <taxon>Cytophagia</taxon>
        <taxon>Cytophagales</taxon>
        <taxon>Fulvivirgaceae</taxon>
        <taxon>Ohtaekwangia</taxon>
    </lineage>
</organism>
<dbReference type="Proteomes" id="UP001597112">
    <property type="component" value="Unassembled WGS sequence"/>
</dbReference>
<gene>
    <name evidence="1" type="ORF">ACFQ21_25870</name>
</gene>
<dbReference type="EMBL" id="JBHTKA010000014">
    <property type="protein sequence ID" value="MFD1002780.1"/>
    <property type="molecule type" value="Genomic_DNA"/>
</dbReference>
<reference evidence="2" key="1">
    <citation type="journal article" date="2019" name="Int. J. Syst. Evol. Microbiol.">
        <title>The Global Catalogue of Microorganisms (GCM) 10K type strain sequencing project: providing services to taxonomists for standard genome sequencing and annotation.</title>
        <authorList>
            <consortium name="The Broad Institute Genomics Platform"/>
            <consortium name="The Broad Institute Genome Sequencing Center for Infectious Disease"/>
            <person name="Wu L."/>
            <person name="Ma J."/>
        </authorList>
    </citation>
    <scope>NUCLEOTIDE SEQUENCE [LARGE SCALE GENOMIC DNA]</scope>
    <source>
        <strain evidence="2">CCUG 58938</strain>
    </source>
</reference>
<keyword evidence="2" id="KW-1185">Reference proteome</keyword>
<name>A0ABW3KBG7_9BACT</name>
<protein>
    <recommendedName>
        <fullName evidence="3">Lipoprotein</fullName>
    </recommendedName>
</protein>
<dbReference type="RefSeq" id="WP_377584441.1">
    <property type="nucleotide sequence ID" value="NZ_JBHTKA010000014.1"/>
</dbReference>
<evidence type="ECO:0008006" key="3">
    <source>
        <dbReference type="Google" id="ProtNLM"/>
    </source>
</evidence>
<comment type="caution">
    <text evidence="1">The sequence shown here is derived from an EMBL/GenBank/DDBJ whole genome shotgun (WGS) entry which is preliminary data.</text>
</comment>
<accession>A0ABW3KBG7</accession>
<sequence>MIITKRLLSLAALAAVIGFTSCDSDDDDQKDSTQLSKTEAKAKISSFNSNAKTDLQDLSDADGLKAIKDLFDLVETDDPFGRVGADRKKLRHFFQQKGKDLKSIFTKNTAGRTAEESFNFEANLGVYAWNPELGEAGEFEYISDAEVIEIQFPTEGSATNDAKLTLTDYSEIEFYDEEFEETYYEPTLLNASLHVDQVKVASIYLEAEWNQDGFPLAASLMIQVAPYKLNIEFDDSSTTSSYINISLLQNQETLIATAATVKYKDASKAEGSLSSIEGYVQIENLKVQGTINGDALNEQEVNWNDAIKLALYDGDKKLGDIVHVDEDGAYVAYLQYADGSKEKLETVLQPVVDEIENLKQDLEINS</sequence>
<evidence type="ECO:0000313" key="1">
    <source>
        <dbReference type="EMBL" id="MFD1002780.1"/>
    </source>
</evidence>
<evidence type="ECO:0000313" key="2">
    <source>
        <dbReference type="Proteomes" id="UP001597112"/>
    </source>
</evidence>